<dbReference type="RefSeq" id="WP_201430779.1">
    <property type="nucleotide sequence ID" value="NZ_JAEQBW010000003.1"/>
</dbReference>
<sequence>MENEKIESMDNISHCFEILIAKNLELILEDHHVKSISEIDANEMGQRIQGRLVKNCKYAYELMIKDQPKQPVLKEHLPESQLNCSEVHTGDFYYLTPDQEINKRDTTFVTFTENEYLERMKLGRTYSKLELNWLDDCRFELTFIESNDPFKSSLSKSGDKYEYKIIDNNKNSIILSLWVNEKEYQIEYFKIQ</sequence>
<protein>
    <submittedName>
        <fullName evidence="1">Uncharacterized protein</fullName>
    </submittedName>
</protein>
<keyword evidence="2" id="KW-1185">Reference proteome</keyword>
<comment type="caution">
    <text evidence="1">The sequence shown here is derived from an EMBL/GenBank/DDBJ whole genome shotgun (WGS) entry which is preliminary data.</text>
</comment>
<accession>A0A934WY18</accession>
<evidence type="ECO:0000313" key="2">
    <source>
        <dbReference type="Proteomes" id="UP000611723"/>
    </source>
</evidence>
<proteinExistence type="predicted"/>
<name>A0A934WY18_9BACT</name>
<organism evidence="1 2">
    <name type="scientific">Marivirga aurantiaca</name>
    <dbReference type="NCBI Taxonomy" id="2802615"/>
    <lineage>
        <taxon>Bacteria</taxon>
        <taxon>Pseudomonadati</taxon>
        <taxon>Bacteroidota</taxon>
        <taxon>Cytophagia</taxon>
        <taxon>Cytophagales</taxon>
        <taxon>Marivirgaceae</taxon>
        <taxon>Marivirga</taxon>
    </lineage>
</organism>
<evidence type="ECO:0000313" key="1">
    <source>
        <dbReference type="EMBL" id="MBK6265099.1"/>
    </source>
</evidence>
<dbReference type="AlphaFoldDB" id="A0A934WY18"/>
<reference evidence="1" key="1">
    <citation type="submission" date="2021-01" db="EMBL/GenBank/DDBJ databases">
        <title>Marivirga aurantiaca sp. nov., isolated from intertidal surface sediments.</title>
        <authorList>
            <person name="Zhang M."/>
        </authorList>
    </citation>
    <scope>NUCLEOTIDE SEQUENCE</scope>
    <source>
        <strain evidence="1">S37H4</strain>
    </source>
</reference>
<dbReference type="EMBL" id="JAEQBW010000003">
    <property type="protein sequence ID" value="MBK6265099.1"/>
    <property type="molecule type" value="Genomic_DNA"/>
</dbReference>
<gene>
    <name evidence="1" type="ORF">JKA74_08620</name>
</gene>
<dbReference type="Proteomes" id="UP000611723">
    <property type="component" value="Unassembled WGS sequence"/>
</dbReference>